<feature type="compositionally biased region" description="Basic and acidic residues" evidence="1">
    <location>
        <begin position="176"/>
        <end position="187"/>
    </location>
</feature>
<reference evidence="3 4" key="1">
    <citation type="submission" date="2020-03" db="EMBL/GenBank/DDBJ databases">
        <title>Dissostichus mawsoni Genome sequencing and assembly.</title>
        <authorList>
            <person name="Park H."/>
        </authorList>
    </citation>
    <scope>NUCLEOTIDE SEQUENCE [LARGE SCALE GENOMIC DNA]</scope>
    <source>
        <strain evidence="3">DM0001</strain>
        <tissue evidence="3">Muscle</tissue>
    </source>
</reference>
<dbReference type="GO" id="GO:0005737">
    <property type="term" value="C:cytoplasm"/>
    <property type="evidence" value="ECO:0007669"/>
    <property type="project" value="TreeGrafter"/>
</dbReference>
<dbReference type="PANTHER" id="PTHR15191">
    <property type="entry name" value="PROTEIN CBG20567"/>
    <property type="match status" value="1"/>
</dbReference>
<evidence type="ECO:0000256" key="1">
    <source>
        <dbReference type="SAM" id="MobiDB-lite"/>
    </source>
</evidence>
<sequence length="187" mass="21172">MCYGFNDVFFYHRETNTGHLGVFGAFLLSVSFVSQGECQITPLPPTPCSAHRICDNCVPHAKCLWCFTTNNCTEYPVSWLLPPPQCASCPRPAGGCVVNFEALIITLAVIGGVILLSIGVCCCCCCCCKKRRSRPDRDDERLIARREEIKQRAEERTVERKERHDQIRKKYGLMSDSDHPYSKFENE</sequence>
<dbReference type="PANTHER" id="PTHR15191:SF8">
    <property type="entry name" value="PITUITARY TUMOR-TRANSFORMING GENE 1 PROTEIN-INTERACTING PROTEIN-LIKE"/>
    <property type="match status" value="1"/>
</dbReference>
<evidence type="ECO:0000256" key="2">
    <source>
        <dbReference type="SAM" id="Phobius"/>
    </source>
</evidence>
<comment type="caution">
    <text evidence="3">The sequence shown here is derived from an EMBL/GenBank/DDBJ whole genome shotgun (WGS) entry which is preliminary data.</text>
</comment>
<gene>
    <name evidence="3" type="ORF">F7725_019048</name>
</gene>
<name>A0A7J5XTY1_DISMA</name>
<dbReference type="AlphaFoldDB" id="A0A7J5XTY1"/>
<dbReference type="Proteomes" id="UP000518266">
    <property type="component" value="Unassembled WGS sequence"/>
</dbReference>
<keyword evidence="2" id="KW-0812">Transmembrane</keyword>
<dbReference type="OrthoDB" id="5829916at2759"/>
<feature type="transmembrane region" description="Helical" evidence="2">
    <location>
        <begin position="102"/>
        <end position="128"/>
    </location>
</feature>
<protein>
    <recommendedName>
        <fullName evidence="5">Pituitary tumor-transforming gene 1 protein-interacting protein</fullName>
    </recommendedName>
</protein>
<keyword evidence="2" id="KW-0472">Membrane</keyword>
<evidence type="ECO:0000313" key="4">
    <source>
        <dbReference type="Proteomes" id="UP000518266"/>
    </source>
</evidence>
<keyword evidence="2" id="KW-1133">Transmembrane helix</keyword>
<dbReference type="EMBL" id="JAAKFY010000021">
    <property type="protein sequence ID" value="KAF3840331.1"/>
    <property type="molecule type" value="Genomic_DNA"/>
</dbReference>
<dbReference type="InterPro" id="IPR052304">
    <property type="entry name" value="PTTG1IP"/>
</dbReference>
<dbReference type="GO" id="GO:0006606">
    <property type="term" value="P:protein import into nucleus"/>
    <property type="evidence" value="ECO:0007669"/>
    <property type="project" value="TreeGrafter"/>
</dbReference>
<evidence type="ECO:0000313" key="3">
    <source>
        <dbReference type="EMBL" id="KAF3840331.1"/>
    </source>
</evidence>
<evidence type="ECO:0008006" key="5">
    <source>
        <dbReference type="Google" id="ProtNLM"/>
    </source>
</evidence>
<organism evidence="3 4">
    <name type="scientific">Dissostichus mawsoni</name>
    <name type="common">Antarctic cod</name>
    <dbReference type="NCBI Taxonomy" id="36200"/>
    <lineage>
        <taxon>Eukaryota</taxon>
        <taxon>Metazoa</taxon>
        <taxon>Chordata</taxon>
        <taxon>Craniata</taxon>
        <taxon>Vertebrata</taxon>
        <taxon>Euteleostomi</taxon>
        <taxon>Actinopterygii</taxon>
        <taxon>Neopterygii</taxon>
        <taxon>Teleostei</taxon>
        <taxon>Neoteleostei</taxon>
        <taxon>Acanthomorphata</taxon>
        <taxon>Eupercaria</taxon>
        <taxon>Perciformes</taxon>
        <taxon>Notothenioidei</taxon>
        <taxon>Nototheniidae</taxon>
        <taxon>Dissostichus</taxon>
    </lineage>
</organism>
<dbReference type="GO" id="GO:0005634">
    <property type="term" value="C:nucleus"/>
    <property type="evidence" value="ECO:0007669"/>
    <property type="project" value="TreeGrafter"/>
</dbReference>
<feature type="compositionally biased region" description="Basic and acidic residues" evidence="1">
    <location>
        <begin position="153"/>
        <end position="165"/>
    </location>
</feature>
<keyword evidence="4" id="KW-1185">Reference proteome</keyword>
<feature type="region of interest" description="Disordered" evidence="1">
    <location>
        <begin position="153"/>
        <end position="187"/>
    </location>
</feature>
<proteinExistence type="predicted"/>
<accession>A0A7J5XTY1</accession>